<dbReference type="EMBL" id="KZ613505">
    <property type="protein sequence ID" value="PMD16592.1"/>
    <property type="molecule type" value="Genomic_DNA"/>
</dbReference>
<dbReference type="STRING" id="1745343.A0A2J6PRE6"/>
<sequence length="352" mass="35580">MVPQITVAFITTAKNPPVVTTTALYPSYSSNSSAKESVPSSDTYMRGPATFPGFPATVTPIPITPIINQDNSANTPITYVLDDGVTVMATTLIHGVPIDLGPTNVVVGSSTFAIGAGAPEQTALYDVQTLAFGSGGAIGSTVGVIEESTFIYGSNVPMTTDVFNGDTITIGPSGITFDVSTLGGPSHPSGTQLGIVGGLSITELGSTLAVVETVTLTIGPNATPTTTVINGHTLTIDSNGLGVGGATLTFPSDPTTQSITAGGITFSEIGSSAVVIGGSTFMFGPGTHSTTEVYNGRTITVGPNGVGFKTITFTGTSATQTSKKRNSAEGLRARKMCGVLGICIVVGVLYLI</sequence>
<reference evidence="1 2" key="1">
    <citation type="submission" date="2016-05" db="EMBL/GenBank/DDBJ databases">
        <title>A degradative enzymes factory behind the ericoid mycorrhizal symbiosis.</title>
        <authorList>
            <consortium name="DOE Joint Genome Institute"/>
            <person name="Martino E."/>
            <person name="Morin E."/>
            <person name="Grelet G."/>
            <person name="Kuo A."/>
            <person name="Kohler A."/>
            <person name="Daghino S."/>
            <person name="Barry K."/>
            <person name="Choi C."/>
            <person name="Cichocki N."/>
            <person name="Clum A."/>
            <person name="Copeland A."/>
            <person name="Hainaut M."/>
            <person name="Haridas S."/>
            <person name="Labutti K."/>
            <person name="Lindquist E."/>
            <person name="Lipzen A."/>
            <person name="Khouja H.-R."/>
            <person name="Murat C."/>
            <person name="Ohm R."/>
            <person name="Olson A."/>
            <person name="Spatafora J."/>
            <person name="Veneault-Fourrey C."/>
            <person name="Henrissat B."/>
            <person name="Grigoriev I."/>
            <person name="Martin F."/>
            <person name="Perotto S."/>
        </authorList>
    </citation>
    <scope>NUCLEOTIDE SEQUENCE [LARGE SCALE GENOMIC DNA]</scope>
    <source>
        <strain evidence="1 2">UAMH 7357</strain>
    </source>
</reference>
<evidence type="ECO:0000313" key="1">
    <source>
        <dbReference type="EMBL" id="PMD16592.1"/>
    </source>
</evidence>
<accession>A0A2J6PRE6</accession>
<gene>
    <name evidence="1" type="ORF">NA56DRAFT_663067</name>
</gene>
<proteinExistence type="predicted"/>
<organism evidence="1 2">
    <name type="scientific">Hyaloscypha hepaticicola</name>
    <dbReference type="NCBI Taxonomy" id="2082293"/>
    <lineage>
        <taxon>Eukaryota</taxon>
        <taxon>Fungi</taxon>
        <taxon>Dikarya</taxon>
        <taxon>Ascomycota</taxon>
        <taxon>Pezizomycotina</taxon>
        <taxon>Leotiomycetes</taxon>
        <taxon>Helotiales</taxon>
        <taxon>Hyaloscyphaceae</taxon>
        <taxon>Hyaloscypha</taxon>
    </lineage>
</organism>
<evidence type="ECO:0000313" key="2">
    <source>
        <dbReference type="Proteomes" id="UP000235672"/>
    </source>
</evidence>
<name>A0A2J6PRE6_9HELO</name>
<keyword evidence="2" id="KW-1185">Reference proteome</keyword>
<dbReference type="OrthoDB" id="5420777at2759"/>
<protein>
    <submittedName>
        <fullName evidence="1">Uncharacterized protein</fullName>
    </submittedName>
</protein>
<dbReference type="AlphaFoldDB" id="A0A2J6PRE6"/>
<dbReference type="Proteomes" id="UP000235672">
    <property type="component" value="Unassembled WGS sequence"/>
</dbReference>